<dbReference type="OrthoDB" id="9793014at2"/>
<dbReference type="AlphaFoldDB" id="A0A1I1U386"/>
<dbReference type="Gene3D" id="1.10.150.240">
    <property type="entry name" value="Putative phosphatase, domain 2"/>
    <property type="match status" value="1"/>
</dbReference>
<accession>A0A1I1U386</accession>
<keyword evidence="2" id="KW-1185">Reference proteome</keyword>
<dbReference type="STRING" id="54.SAMN02745121_00927"/>
<dbReference type="Gene3D" id="3.40.50.1000">
    <property type="entry name" value="HAD superfamily/HAD-like"/>
    <property type="match status" value="1"/>
</dbReference>
<dbReference type="InterPro" id="IPR023198">
    <property type="entry name" value="PGP-like_dom2"/>
</dbReference>
<evidence type="ECO:0000313" key="1">
    <source>
        <dbReference type="EMBL" id="SFD65145.1"/>
    </source>
</evidence>
<dbReference type="GO" id="GO:0004713">
    <property type="term" value="F:protein tyrosine kinase activity"/>
    <property type="evidence" value="ECO:0007669"/>
    <property type="project" value="TreeGrafter"/>
</dbReference>
<dbReference type="Proteomes" id="UP000199400">
    <property type="component" value="Unassembled WGS sequence"/>
</dbReference>
<dbReference type="PANTHER" id="PTHR43434:SF20">
    <property type="entry name" value="5'-NUCLEOTIDASE"/>
    <property type="match status" value="1"/>
</dbReference>
<dbReference type="InterPro" id="IPR036412">
    <property type="entry name" value="HAD-like_sf"/>
</dbReference>
<dbReference type="RefSeq" id="WP_096329428.1">
    <property type="nucleotide sequence ID" value="NZ_FOMX01000003.1"/>
</dbReference>
<proteinExistence type="predicted"/>
<reference evidence="2" key="1">
    <citation type="submission" date="2016-10" db="EMBL/GenBank/DDBJ databases">
        <authorList>
            <person name="Varghese N."/>
            <person name="Submissions S."/>
        </authorList>
    </citation>
    <scope>NUCLEOTIDE SEQUENCE [LARGE SCALE GENOMIC DNA]</scope>
    <source>
        <strain evidence="2">ATCC 25963</strain>
    </source>
</reference>
<gene>
    <name evidence="1" type="ORF">SAMN02745121_00927</name>
</gene>
<organism evidence="1 2">
    <name type="scientific">Nannocystis exedens</name>
    <dbReference type="NCBI Taxonomy" id="54"/>
    <lineage>
        <taxon>Bacteria</taxon>
        <taxon>Pseudomonadati</taxon>
        <taxon>Myxococcota</taxon>
        <taxon>Polyangia</taxon>
        <taxon>Nannocystales</taxon>
        <taxon>Nannocystaceae</taxon>
        <taxon>Nannocystis</taxon>
    </lineage>
</organism>
<dbReference type="EMBL" id="FOMX01000003">
    <property type="protein sequence ID" value="SFD65145.1"/>
    <property type="molecule type" value="Genomic_DNA"/>
</dbReference>
<name>A0A1I1U386_9BACT</name>
<sequence>MLRGVLFDLDGVLVDSLASIGACFNHALQTLGRPPLPLASLRPLIGPPLEESAQSVIGDDPQLLARFIAAYRERYAATAVDETRPAAGLVDVMTELAARTDLAVATSKPEVFARPILAGLGVAHLFRAICGRSLELDAEPKAAVIARALQTFAGRAEGLVMVGDRRHDVVGAAAHGIPTIGVLHGMGSEDELRAAGARWLAADLCALPGLLREIEDQF</sequence>
<dbReference type="InterPro" id="IPR041492">
    <property type="entry name" value="HAD_2"/>
</dbReference>
<dbReference type="InterPro" id="IPR023214">
    <property type="entry name" value="HAD_sf"/>
</dbReference>
<evidence type="ECO:0000313" key="2">
    <source>
        <dbReference type="Proteomes" id="UP000199400"/>
    </source>
</evidence>
<dbReference type="InterPro" id="IPR050155">
    <property type="entry name" value="HAD-like_hydrolase_sf"/>
</dbReference>
<dbReference type="PANTHER" id="PTHR43434">
    <property type="entry name" value="PHOSPHOGLYCOLATE PHOSPHATASE"/>
    <property type="match status" value="1"/>
</dbReference>
<dbReference type="GO" id="GO:0005829">
    <property type="term" value="C:cytosol"/>
    <property type="evidence" value="ECO:0007669"/>
    <property type="project" value="TreeGrafter"/>
</dbReference>
<dbReference type="Pfam" id="PF13419">
    <property type="entry name" value="HAD_2"/>
    <property type="match status" value="1"/>
</dbReference>
<dbReference type="SUPFAM" id="SSF56784">
    <property type="entry name" value="HAD-like"/>
    <property type="match status" value="1"/>
</dbReference>
<protein>
    <submittedName>
        <fullName evidence="1">Phosphoglycolate phosphatase</fullName>
    </submittedName>
</protein>